<dbReference type="EMBL" id="CABITT030000003">
    <property type="protein sequence ID" value="VVA99103.1"/>
    <property type="molecule type" value="Genomic_DNA"/>
</dbReference>
<feature type="compositionally biased region" description="Polar residues" evidence="1">
    <location>
        <begin position="1"/>
        <end position="15"/>
    </location>
</feature>
<gene>
    <name evidence="2" type="ORF">ANE_LOCUS9548</name>
</gene>
<feature type="compositionally biased region" description="Basic residues" evidence="1">
    <location>
        <begin position="104"/>
        <end position="119"/>
    </location>
</feature>
<proteinExistence type="predicted"/>
<evidence type="ECO:0000313" key="3">
    <source>
        <dbReference type="Proteomes" id="UP000489600"/>
    </source>
</evidence>
<evidence type="ECO:0000256" key="1">
    <source>
        <dbReference type="SAM" id="MobiDB-lite"/>
    </source>
</evidence>
<reference evidence="2" key="1">
    <citation type="submission" date="2019-07" db="EMBL/GenBank/DDBJ databases">
        <authorList>
            <person name="Dittberner H."/>
        </authorList>
    </citation>
    <scope>NUCLEOTIDE SEQUENCE [LARGE SCALE GENOMIC DNA]</scope>
</reference>
<dbReference type="AlphaFoldDB" id="A0A565BBV9"/>
<feature type="region of interest" description="Disordered" evidence="1">
    <location>
        <begin position="1"/>
        <end position="32"/>
    </location>
</feature>
<organism evidence="2 3">
    <name type="scientific">Arabis nemorensis</name>
    <dbReference type="NCBI Taxonomy" id="586526"/>
    <lineage>
        <taxon>Eukaryota</taxon>
        <taxon>Viridiplantae</taxon>
        <taxon>Streptophyta</taxon>
        <taxon>Embryophyta</taxon>
        <taxon>Tracheophyta</taxon>
        <taxon>Spermatophyta</taxon>
        <taxon>Magnoliopsida</taxon>
        <taxon>eudicotyledons</taxon>
        <taxon>Gunneridae</taxon>
        <taxon>Pentapetalae</taxon>
        <taxon>rosids</taxon>
        <taxon>malvids</taxon>
        <taxon>Brassicales</taxon>
        <taxon>Brassicaceae</taxon>
        <taxon>Arabideae</taxon>
        <taxon>Arabis</taxon>
    </lineage>
</organism>
<feature type="region of interest" description="Disordered" evidence="1">
    <location>
        <begin position="62"/>
        <end position="132"/>
    </location>
</feature>
<accession>A0A565BBV9</accession>
<comment type="caution">
    <text evidence="2">The sequence shown here is derived from an EMBL/GenBank/DDBJ whole genome shotgun (WGS) entry which is preliminary data.</text>
</comment>
<feature type="compositionally biased region" description="Polar residues" evidence="1">
    <location>
        <begin position="23"/>
        <end position="32"/>
    </location>
</feature>
<evidence type="ECO:0000313" key="2">
    <source>
        <dbReference type="EMBL" id="VVA99103.1"/>
    </source>
</evidence>
<dbReference type="Proteomes" id="UP000489600">
    <property type="component" value="Unassembled WGS sequence"/>
</dbReference>
<sequence>MEETLQTLHPVNSPTTKDRFNHRQSTSDLSSEVTIPDLPLEKVKKLAALRLGAKILSGKQYKMMSKTTTPKKRNAKPTSKDIAKSFARSAAKKKIPDNPLHGASTKRRLSARRTPRSKRTCLGQNRSGPKVLSSRKVVESSNVPHCEAVTNNALVASISKGSVLTTCKGSMVF</sequence>
<name>A0A565BBV9_9BRAS</name>
<protein>
    <submittedName>
        <fullName evidence="2">Uncharacterized protein</fullName>
    </submittedName>
</protein>
<keyword evidence="3" id="KW-1185">Reference proteome</keyword>